<evidence type="ECO:0000313" key="1">
    <source>
        <dbReference type="EMBL" id="KAJ1901982.1"/>
    </source>
</evidence>
<keyword evidence="2" id="KW-1185">Reference proteome</keyword>
<reference evidence="1" key="1">
    <citation type="submission" date="2022-07" db="EMBL/GenBank/DDBJ databases">
        <title>Phylogenomic reconstructions and comparative analyses of Kickxellomycotina fungi.</title>
        <authorList>
            <person name="Reynolds N.K."/>
            <person name="Stajich J.E."/>
            <person name="Barry K."/>
            <person name="Grigoriev I.V."/>
            <person name="Crous P."/>
            <person name="Smith M.E."/>
        </authorList>
    </citation>
    <scope>NUCLEOTIDE SEQUENCE</scope>
    <source>
        <strain evidence="1">Benny 63K</strain>
    </source>
</reference>
<dbReference type="Proteomes" id="UP001150581">
    <property type="component" value="Unassembled WGS sequence"/>
</dbReference>
<name>A0ACC1IWJ3_9FUNG</name>
<protein>
    <submittedName>
        <fullName evidence="1">Leucine-rich repeat protein</fullName>
    </submittedName>
</protein>
<comment type="caution">
    <text evidence="1">The sequence shown here is derived from an EMBL/GenBank/DDBJ whole genome shotgun (WGS) entry which is preliminary data.</text>
</comment>
<gene>
    <name evidence="1" type="primary">NUD1</name>
    <name evidence="1" type="ORF">LPJ66_000378</name>
</gene>
<evidence type="ECO:0000313" key="2">
    <source>
        <dbReference type="Proteomes" id="UP001150581"/>
    </source>
</evidence>
<proteinExistence type="predicted"/>
<sequence length="1153" mass="126126">MNKHNFPPGEDATFLVNPSGNQGSSNGSIRQRPPVSASEFSHMFTPLPIERMFQMGPTGGGGDTQNSASIMGMLWHNNDDNEQAADAFHDGAGDTLKQLLSNGSNPTGPTRQQEQQEQQERQERQEQFMAMVESESLITPSSPPETVGSQGSAQEEAMTYSSASHHQQVLHGSLRRTNSVRSSAALPSSMPNSSMLNYRRSVNRDSRNMPPIPSSPQLRSASRMSFASYHSSNTNGRNYAVQPPASARPSGTGAEYGQNPQQQQQQQRYLNGRSVVNRPHLMYDVGAVGDFTSHPLQVHSAVVPSTRYQHPLQQQQMSQGDQSLRHEVLDKVARRSQPTTPFDNHGPISNNQRPPSSVAQQRRGSPSDYILPQQPYTSGEITILPGDNRLRPYVWNQSSGDESENQMHRQRQTQLKSSNSYTAGVNHTATAARFGSIRRAEQADSSQVRKTSDSKAQLLKPENFRDPLPDRIGDMVLDKRLGEWVNINDYLNSYGGAESPNIRPSAVSTSVSRNGSAQYHQQQQQQQQQQQKGSPVHAVSGGPASASARSSVSMQSQLSAFPQPLPTGNNGRNTTMGMGLVSPVENQRVVVREMAERKVARSNSTVQRRNIEDEALGSIVQRLVTPATSPNECTALDLSGSGIRNLSGLAQITSRLEAICLASNKLQSLAGLPTGLVSLRAPSNWIRFNVGDADKFSFARELPHLEEIDLSANEIADISVFSGLRHLRVLELSRNRIESLSELRGCRRLIQLGLRDNIMTRLDLDASEAPLLQTLDVFNNRLRVVPATIAEFVHLAKVNIIKNDLEHVELHGPAAESMRELRLSENPLLMRRNGGIVDVSAWRAKFPCLKTLYLDICNIRELSQSVNSLGNGNRAQISAEASPVSWASMFNLSLRGNALQPLLSIDFNCLSSLKNLYAPDTRIALPRSLPIMNYLVQLVMCNAGIPHLPSNLGSALPQLRLLDVSNNPDLIDISPILQLAPSLEVLKCRSVGFGDGNLTTPGIQTFPDVPGDSIGGSSSNGLSSECALLKSLSKLQRLRRLDLRFNRCNSDLYAAPPTLPSQSLGSGGGSGSGMSLEGPLSPQMPGQGDGGPGVMSSARVDEDAWLKQDHVFVLSLKFARQSHLLQRRDNYWRTAVSLFSRLEEFDGIKVGSH</sequence>
<accession>A0ACC1IWJ3</accession>
<organism evidence="1 2">
    <name type="scientific">Kickxella alabastrina</name>
    <dbReference type="NCBI Taxonomy" id="61397"/>
    <lineage>
        <taxon>Eukaryota</taxon>
        <taxon>Fungi</taxon>
        <taxon>Fungi incertae sedis</taxon>
        <taxon>Zoopagomycota</taxon>
        <taxon>Kickxellomycotina</taxon>
        <taxon>Kickxellomycetes</taxon>
        <taxon>Kickxellales</taxon>
        <taxon>Kickxellaceae</taxon>
        <taxon>Kickxella</taxon>
    </lineage>
</organism>
<dbReference type="EMBL" id="JANBPG010000009">
    <property type="protein sequence ID" value="KAJ1901982.1"/>
    <property type="molecule type" value="Genomic_DNA"/>
</dbReference>